<evidence type="ECO:0000313" key="6">
    <source>
        <dbReference type="EMBL" id="RJX70458.1"/>
    </source>
</evidence>
<evidence type="ECO:0000256" key="3">
    <source>
        <dbReference type="ARBA" id="ARBA00034247"/>
    </source>
</evidence>
<dbReference type="OrthoDB" id="9812260at2"/>
<gene>
    <name evidence="6" type="ORF">DZ860_12910</name>
</gene>
<proteinExistence type="predicted"/>
<dbReference type="InterPro" id="IPR000160">
    <property type="entry name" value="GGDEF_dom"/>
</dbReference>
<dbReference type="GO" id="GO:1902201">
    <property type="term" value="P:negative regulation of bacterial-type flagellum-dependent cell motility"/>
    <property type="evidence" value="ECO:0007669"/>
    <property type="project" value="TreeGrafter"/>
</dbReference>
<dbReference type="PROSITE" id="PS50887">
    <property type="entry name" value="GGDEF"/>
    <property type="match status" value="1"/>
</dbReference>
<feature type="domain" description="GGDEF" evidence="5">
    <location>
        <begin position="204"/>
        <end position="333"/>
    </location>
</feature>
<accession>A0A3A6QPX7</accession>
<evidence type="ECO:0000256" key="2">
    <source>
        <dbReference type="ARBA" id="ARBA00012528"/>
    </source>
</evidence>
<dbReference type="CDD" id="cd01949">
    <property type="entry name" value="GGDEF"/>
    <property type="match status" value="1"/>
</dbReference>
<dbReference type="InterPro" id="IPR050469">
    <property type="entry name" value="Diguanylate_Cyclase"/>
</dbReference>
<comment type="catalytic activity">
    <reaction evidence="3">
        <text>2 GTP = 3',3'-c-di-GMP + 2 diphosphate</text>
        <dbReference type="Rhea" id="RHEA:24898"/>
        <dbReference type="ChEBI" id="CHEBI:33019"/>
        <dbReference type="ChEBI" id="CHEBI:37565"/>
        <dbReference type="ChEBI" id="CHEBI:58805"/>
        <dbReference type="EC" id="2.7.7.65"/>
    </reaction>
</comment>
<dbReference type="GO" id="GO:0005886">
    <property type="term" value="C:plasma membrane"/>
    <property type="evidence" value="ECO:0007669"/>
    <property type="project" value="TreeGrafter"/>
</dbReference>
<keyword evidence="4" id="KW-0472">Membrane</keyword>
<evidence type="ECO:0000256" key="4">
    <source>
        <dbReference type="SAM" id="Phobius"/>
    </source>
</evidence>
<protein>
    <recommendedName>
        <fullName evidence="2">diguanylate cyclase</fullName>
        <ecNumber evidence="2">2.7.7.65</ecNumber>
    </recommendedName>
</protein>
<dbReference type="GO" id="GO:0052621">
    <property type="term" value="F:diguanylate cyclase activity"/>
    <property type="evidence" value="ECO:0007669"/>
    <property type="project" value="UniProtKB-EC"/>
</dbReference>
<sequence>MSDYRHNFDSSIAQLFDEQSRDSLLKLMMAITLVTFVPFGIKNFVIGEPLLGASLLIFELSFITELSGLFYLRRSLIGYRIPLMLLVISLTLNVWGLGIMSTFWVFPIVIALALIIPFKDAILANGTIVMSCASISLLHMDWDVAMRFILAMIFCTAIAHLAVYKIAQLQERLRELSIRDAMTGALNRSQLDILLERAIDNQGVSSTIAIIDIDHFKQVNDLYGHDIGDEVINQLVALIERNTRKLDRLFRLGGDEFLILFEGTDATSAYRILNHITRKAQMLNCPPNAKVTLSIGVAECQASDKPELWMKRADNALYCAKHNGRDQISCAERAWGLNGVEEWTS</sequence>
<keyword evidence="4" id="KW-0812">Transmembrane</keyword>
<evidence type="ECO:0000313" key="7">
    <source>
        <dbReference type="Proteomes" id="UP000273252"/>
    </source>
</evidence>
<comment type="caution">
    <text evidence="6">The sequence shown here is derived from an EMBL/GenBank/DDBJ whole genome shotgun (WGS) entry which is preliminary data.</text>
</comment>
<evidence type="ECO:0000259" key="5">
    <source>
        <dbReference type="PROSITE" id="PS50887"/>
    </source>
</evidence>
<feature type="transmembrane region" description="Helical" evidence="4">
    <location>
        <begin position="83"/>
        <end position="116"/>
    </location>
</feature>
<keyword evidence="7" id="KW-1185">Reference proteome</keyword>
<feature type="transmembrane region" description="Helical" evidence="4">
    <location>
        <begin position="147"/>
        <end position="167"/>
    </location>
</feature>
<dbReference type="GO" id="GO:0043709">
    <property type="term" value="P:cell adhesion involved in single-species biofilm formation"/>
    <property type="evidence" value="ECO:0007669"/>
    <property type="project" value="TreeGrafter"/>
</dbReference>
<organism evidence="6 7">
    <name type="scientific">Vibrio sinensis</name>
    <dbReference type="NCBI Taxonomy" id="2302434"/>
    <lineage>
        <taxon>Bacteria</taxon>
        <taxon>Pseudomonadati</taxon>
        <taxon>Pseudomonadota</taxon>
        <taxon>Gammaproteobacteria</taxon>
        <taxon>Vibrionales</taxon>
        <taxon>Vibrionaceae</taxon>
        <taxon>Vibrio</taxon>
    </lineage>
</organism>
<comment type="cofactor">
    <cofactor evidence="1">
        <name>Mg(2+)</name>
        <dbReference type="ChEBI" id="CHEBI:18420"/>
    </cofactor>
</comment>
<dbReference type="Gene3D" id="3.30.70.270">
    <property type="match status" value="1"/>
</dbReference>
<feature type="transmembrane region" description="Helical" evidence="4">
    <location>
        <begin position="122"/>
        <end position="140"/>
    </location>
</feature>
<dbReference type="AlphaFoldDB" id="A0A3A6QPX7"/>
<dbReference type="NCBIfam" id="TIGR00254">
    <property type="entry name" value="GGDEF"/>
    <property type="match status" value="1"/>
</dbReference>
<dbReference type="SMART" id="SM00267">
    <property type="entry name" value="GGDEF"/>
    <property type="match status" value="1"/>
</dbReference>
<dbReference type="Pfam" id="PF00990">
    <property type="entry name" value="GGDEF"/>
    <property type="match status" value="1"/>
</dbReference>
<dbReference type="PANTHER" id="PTHR45138">
    <property type="entry name" value="REGULATORY COMPONENTS OF SENSORY TRANSDUCTION SYSTEM"/>
    <property type="match status" value="1"/>
</dbReference>
<dbReference type="InterPro" id="IPR043128">
    <property type="entry name" value="Rev_trsase/Diguanyl_cyclase"/>
</dbReference>
<keyword evidence="4" id="KW-1133">Transmembrane helix</keyword>
<dbReference type="InterPro" id="IPR029787">
    <property type="entry name" value="Nucleotide_cyclase"/>
</dbReference>
<dbReference type="PANTHER" id="PTHR45138:SF9">
    <property type="entry name" value="DIGUANYLATE CYCLASE DGCM-RELATED"/>
    <property type="match status" value="1"/>
</dbReference>
<dbReference type="SUPFAM" id="SSF55073">
    <property type="entry name" value="Nucleotide cyclase"/>
    <property type="match status" value="1"/>
</dbReference>
<name>A0A3A6QPX7_9VIBR</name>
<reference evidence="6 7" key="1">
    <citation type="submission" date="2018-08" db="EMBL/GenBank/DDBJ databases">
        <title>Vibrio isolated from the Eastern China Marginal Seas.</title>
        <authorList>
            <person name="Li Y."/>
        </authorList>
    </citation>
    <scope>NUCLEOTIDE SEQUENCE [LARGE SCALE GENOMIC DNA]</scope>
    <source>
        <strain evidence="6 7">BEI233</strain>
    </source>
</reference>
<evidence type="ECO:0000256" key="1">
    <source>
        <dbReference type="ARBA" id="ARBA00001946"/>
    </source>
</evidence>
<dbReference type="EMBL" id="QVMU01000011">
    <property type="protein sequence ID" value="RJX70458.1"/>
    <property type="molecule type" value="Genomic_DNA"/>
</dbReference>
<dbReference type="FunFam" id="3.30.70.270:FF:000001">
    <property type="entry name" value="Diguanylate cyclase domain protein"/>
    <property type="match status" value="1"/>
</dbReference>
<dbReference type="EC" id="2.7.7.65" evidence="2"/>
<dbReference type="Proteomes" id="UP000273252">
    <property type="component" value="Unassembled WGS sequence"/>
</dbReference>
<dbReference type="RefSeq" id="WP_120031915.1">
    <property type="nucleotide sequence ID" value="NZ_QVMU01000011.1"/>
</dbReference>
<feature type="transmembrane region" description="Helical" evidence="4">
    <location>
        <begin position="51"/>
        <end position="71"/>
    </location>
</feature>
<feature type="transmembrane region" description="Helical" evidence="4">
    <location>
        <begin position="24"/>
        <end position="45"/>
    </location>
</feature>